<dbReference type="PANTHER" id="PTHR30037:SF4">
    <property type="entry name" value="DNA-3-METHYLADENINE GLYCOSYLASE I"/>
    <property type="match status" value="1"/>
</dbReference>
<accession>A0ABQ1JV22</accession>
<dbReference type="InterPro" id="IPR011257">
    <property type="entry name" value="DNA_glycosylase"/>
</dbReference>
<dbReference type="Proteomes" id="UP000628854">
    <property type="component" value="Unassembled WGS sequence"/>
</dbReference>
<comment type="caution">
    <text evidence="1">The sequence shown here is derived from an EMBL/GenBank/DDBJ whole genome shotgun (WGS) entry which is preliminary data.</text>
</comment>
<proteinExistence type="predicted"/>
<evidence type="ECO:0000313" key="2">
    <source>
        <dbReference type="Proteomes" id="UP000628854"/>
    </source>
</evidence>
<dbReference type="InterPro" id="IPR052891">
    <property type="entry name" value="DNA-3mA_glycosylase"/>
</dbReference>
<sequence length="200" mass="22999">MGMNLSPDETLACRWAPADDVLYRAYHDEEWGVPEYDPRALWEKLQLDGMQAGLSWITILRKRDTIREEFDLFEPESIARWDATRIEKALQNPGIIRSPKKIQATIGNAQVYLDMMDAGENFSDWLWAFTGGKPIVNQLTDISQVQARTPLSEDMSKALKKKGFKFCGPVIVYAFMQAVGMVNDHETRCPRHREIQELYS</sequence>
<evidence type="ECO:0000313" key="1">
    <source>
        <dbReference type="EMBL" id="GGB78645.1"/>
    </source>
</evidence>
<name>A0ABQ1JV22_9PROT</name>
<dbReference type="RefSeq" id="WP_084393279.1">
    <property type="nucleotide sequence ID" value="NZ_BMKF01000002.1"/>
</dbReference>
<dbReference type="Gene3D" id="1.10.340.30">
    <property type="entry name" value="Hypothetical protein, domain 2"/>
    <property type="match status" value="1"/>
</dbReference>
<protein>
    <submittedName>
        <fullName evidence="1">DNA-3-methyladenine glycosylase I</fullName>
    </submittedName>
</protein>
<dbReference type="EMBL" id="BMKF01000002">
    <property type="protein sequence ID" value="GGB78645.1"/>
    <property type="molecule type" value="Genomic_DNA"/>
</dbReference>
<gene>
    <name evidence="1" type="ORF">GCM10011503_29340</name>
</gene>
<dbReference type="PANTHER" id="PTHR30037">
    <property type="entry name" value="DNA-3-METHYLADENINE GLYCOSYLASE 1"/>
    <property type="match status" value="1"/>
</dbReference>
<dbReference type="Pfam" id="PF03352">
    <property type="entry name" value="Adenine_glyco"/>
    <property type="match status" value="1"/>
</dbReference>
<organism evidence="1 2">
    <name type="scientific">Henriciella pelagia</name>
    <dbReference type="NCBI Taxonomy" id="1977912"/>
    <lineage>
        <taxon>Bacteria</taxon>
        <taxon>Pseudomonadati</taxon>
        <taxon>Pseudomonadota</taxon>
        <taxon>Alphaproteobacteria</taxon>
        <taxon>Hyphomonadales</taxon>
        <taxon>Hyphomonadaceae</taxon>
        <taxon>Henriciella</taxon>
    </lineage>
</organism>
<reference evidence="2" key="1">
    <citation type="journal article" date="2019" name="Int. J. Syst. Evol. Microbiol.">
        <title>The Global Catalogue of Microorganisms (GCM) 10K type strain sequencing project: providing services to taxonomists for standard genome sequencing and annotation.</title>
        <authorList>
            <consortium name="The Broad Institute Genomics Platform"/>
            <consortium name="The Broad Institute Genome Sequencing Center for Infectious Disease"/>
            <person name="Wu L."/>
            <person name="Ma J."/>
        </authorList>
    </citation>
    <scope>NUCLEOTIDE SEQUENCE [LARGE SCALE GENOMIC DNA]</scope>
    <source>
        <strain evidence="2">CGMCC 1.15928</strain>
    </source>
</reference>
<dbReference type="SUPFAM" id="SSF48150">
    <property type="entry name" value="DNA-glycosylase"/>
    <property type="match status" value="1"/>
</dbReference>
<keyword evidence="2" id="KW-1185">Reference proteome</keyword>
<dbReference type="InterPro" id="IPR005019">
    <property type="entry name" value="Adenine_glyco"/>
</dbReference>